<proteinExistence type="predicted"/>
<keyword evidence="1" id="KW-0863">Zinc-finger</keyword>
<sequence>MAKQVAHHCPDVVGLPYVSLLEGRTAAFDTAGGSNVHRAMGFSIDIAAISNQCSRAAAREECAICCYRQNSTTLRICGNTFCEACINVWLNGSGSHGATGSCPICRTDLTVPQAEVQQYPRLEAQQ</sequence>
<comment type="caution">
    <text evidence="3">The sequence shown here is derived from an EMBL/GenBank/DDBJ whole genome shotgun (WGS) entry which is preliminary data.</text>
</comment>
<keyword evidence="4" id="KW-1185">Reference proteome</keyword>
<keyword evidence="1" id="KW-0479">Metal-binding</keyword>
<feature type="domain" description="RING-type" evidence="2">
    <location>
        <begin position="62"/>
        <end position="106"/>
    </location>
</feature>
<name>A0A7C8I9M3_9PLEO</name>
<evidence type="ECO:0000313" key="4">
    <source>
        <dbReference type="Proteomes" id="UP000481861"/>
    </source>
</evidence>
<dbReference type="InterPro" id="IPR013083">
    <property type="entry name" value="Znf_RING/FYVE/PHD"/>
</dbReference>
<protein>
    <recommendedName>
        <fullName evidence="2">RING-type domain-containing protein</fullName>
    </recommendedName>
</protein>
<accession>A0A7C8I9M3</accession>
<dbReference type="Gene3D" id="3.30.40.10">
    <property type="entry name" value="Zinc/RING finger domain, C3HC4 (zinc finger)"/>
    <property type="match status" value="1"/>
</dbReference>
<dbReference type="EMBL" id="JAADJZ010000011">
    <property type="protein sequence ID" value="KAF2871571.1"/>
    <property type="molecule type" value="Genomic_DNA"/>
</dbReference>
<dbReference type="SUPFAM" id="SSF57850">
    <property type="entry name" value="RING/U-box"/>
    <property type="match status" value="1"/>
</dbReference>
<evidence type="ECO:0000256" key="1">
    <source>
        <dbReference type="PROSITE-ProRule" id="PRU00175"/>
    </source>
</evidence>
<dbReference type="PROSITE" id="PS50089">
    <property type="entry name" value="ZF_RING_2"/>
    <property type="match status" value="1"/>
</dbReference>
<reference evidence="3 4" key="1">
    <citation type="submission" date="2020-01" db="EMBL/GenBank/DDBJ databases">
        <authorList>
            <consortium name="DOE Joint Genome Institute"/>
            <person name="Haridas S."/>
            <person name="Albert R."/>
            <person name="Binder M."/>
            <person name="Bloem J."/>
            <person name="Labutti K."/>
            <person name="Salamov A."/>
            <person name="Andreopoulos B."/>
            <person name="Baker S.E."/>
            <person name="Barry K."/>
            <person name="Bills G."/>
            <person name="Bluhm B.H."/>
            <person name="Cannon C."/>
            <person name="Castanera R."/>
            <person name="Culley D.E."/>
            <person name="Daum C."/>
            <person name="Ezra D."/>
            <person name="Gonzalez J.B."/>
            <person name="Henrissat B."/>
            <person name="Kuo A."/>
            <person name="Liang C."/>
            <person name="Lipzen A."/>
            <person name="Lutzoni F."/>
            <person name="Magnuson J."/>
            <person name="Mondo S."/>
            <person name="Nolan M."/>
            <person name="Ohm R."/>
            <person name="Pangilinan J."/>
            <person name="Park H.-J.H."/>
            <person name="Ramirez L."/>
            <person name="Alfaro M."/>
            <person name="Sun H."/>
            <person name="Tritt A."/>
            <person name="Yoshinaga Y."/>
            <person name="Zwiers L.-H.L."/>
            <person name="Turgeon B.G."/>
            <person name="Goodwin S.B."/>
            <person name="Spatafora J.W."/>
            <person name="Crous P.W."/>
            <person name="Grigoriev I.V."/>
        </authorList>
    </citation>
    <scope>NUCLEOTIDE SEQUENCE [LARGE SCALE GENOMIC DNA]</scope>
    <source>
        <strain evidence="3 4">CBS 611.86</strain>
    </source>
</reference>
<gene>
    <name evidence="3" type="ORF">BDV95DRAFT_572305</name>
</gene>
<dbReference type="GO" id="GO:0008270">
    <property type="term" value="F:zinc ion binding"/>
    <property type="evidence" value="ECO:0007669"/>
    <property type="project" value="UniProtKB-KW"/>
</dbReference>
<evidence type="ECO:0000313" key="3">
    <source>
        <dbReference type="EMBL" id="KAF2871571.1"/>
    </source>
</evidence>
<evidence type="ECO:0000259" key="2">
    <source>
        <dbReference type="PROSITE" id="PS50089"/>
    </source>
</evidence>
<dbReference type="InterPro" id="IPR001841">
    <property type="entry name" value="Znf_RING"/>
</dbReference>
<dbReference type="AlphaFoldDB" id="A0A7C8I9M3"/>
<dbReference type="SMART" id="SM00184">
    <property type="entry name" value="RING"/>
    <property type="match status" value="1"/>
</dbReference>
<dbReference type="Pfam" id="PF13639">
    <property type="entry name" value="zf-RING_2"/>
    <property type="match status" value="1"/>
</dbReference>
<keyword evidence="1" id="KW-0862">Zinc</keyword>
<organism evidence="3 4">
    <name type="scientific">Massariosphaeria phaeospora</name>
    <dbReference type="NCBI Taxonomy" id="100035"/>
    <lineage>
        <taxon>Eukaryota</taxon>
        <taxon>Fungi</taxon>
        <taxon>Dikarya</taxon>
        <taxon>Ascomycota</taxon>
        <taxon>Pezizomycotina</taxon>
        <taxon>Dothideomycetes</taxon>
        <taxon>Pleosporomycetidae</taxon>
        <taxon>Pleosporales</taxon>
        <taxon>Pleosporales incertae sedis</taxon>
        <taxon>Massariosphaeria</taxon>
    </lineage>
</organism>
<dbReference type="Proteomes" id="UP000481861">
    <property type="component" value="Unassembled WGS sequence"/>
</dbReference>